<sequence length="355" mass="41116">MKEIICEMCGSNDIVKKEGVYVCQSCGTKYTPEEAKKLMVEGTVTIDKSSEKENLKTLAKRYYDNEEFEKADDYYDRIIELDPHDWEAVYYGGLASAKRSTFDNIRLGEAVIGAENAIHIMEDDEKEKYSKIFREELLTEAIDTTNFVFNVADENFSDFGADAVGGYLNNLVDIITDFEKILEKFPEKKVTKNGDSWNAYIHIIECANRLQRSYSYYWGYNTSSGAPVHKPFESSQWKSYGKSKQDEYTAKLQALDPEFMPPEVPNDGCYVATCVYQSYDCPEVWTLRRFRDNTLRKSIFGRTFIKCYYVISPTIVKFFGDYKIFNLMFKPILDKFVNKLQEKGFESTFYSDMGD</sequence>
<evidence type="ECO:0000313" key="3">
    <source>
        <dbReference type="Proteomes" id="UP000762703"/>
    </source>
</evidence>
<gene>
    <name evidence="2" type="ORF">E7Z73_01785</name>
</gene>
<dbReference type="InterPro" id="IPR019734">
    <property type="entry name" value="TPR_rpt"/>
</dbReference>
<dbReference type="RefSeq" id="WP_303736110.1">
    <property type="nucleotide sequence ID" value="NZ_SUTE01000011.1"/>
</dbReference>
<name>A0A8T3VGK3_9EURY</name>
<feature type="repeat" description="TPR" evidence="1">
    <location>
        <begin position="52"/>
        <end position="85"/>
    </location>
</feature>
<dbReference type="AlphaFoldDB" id="A0A8T3VGK3"/>
<protein>
    <submittedName>
        <fullName evidence="2">Uncharacterized protein</fullName>
    </submittedName>
</protein>
<dbReference type="EMBL" id="SUTE01000011">
    <property type="protein sequence ID" value="MBE6504463.1"/>
    <property type="molecule type" value="Genomic_DNA"/>
</dbReference>
<organism evidence="2 3">
    <name type="scientific">Methanobrevibacter millerae</name>
    <dbReference type="NCBI Taxonomy" id="230361"/>
    <lineage>
        <taxon>Archaea</taxon>
        <taxon>Methanobacteriati</taxon>
        <taxon>Methanobacteriota</taxon>
        <taxon>Methanomada group</taxon>
        <taxon>Methanobacteria</taxon>
        <taxon>Methanobacteriales</taxon>
        <taxon>Methanobacteriaceae</taxon>
        <taxon>Methanobrevibacter</taxon>
    </lineage>
</organism>
<comment type="caution">
    <text evidence="2">The sequence shown here is derived from an EMBL/GenBank/DDBJ whole genome shotgun (WGS) entry which is preliminary data.</text>
</comment>
<dbReference type="Proteomes" id="UP000762703">
    <property type="component" value="Unassembled WGS sequence"/>
</dbReference>
<dbReference type="SUPFAM" id="SSF48452">
    <property type="entry name" value="TPR-like"/>
    <property type="match status" value="1"/>
</dbReference>
<dbReference type="InterPro" id="IPR049886">
    <property type="entry name" value="CFI_box_CTERM_dom"/>
</dbReference>
<proteinExistence type="predicted"/>
<keyword evidence="1" id="KW-0802">TPR repeat</keyword>
<dbReference type="PROSITE" id="PS50005">
    <property type="entry name" value="TPR"/>
    <property type="match status" value="1"/>
</dbReference>
<reference evidence="2" key="1">
    <citation type="submission" date="2019-04" db="EMBL/GenBank/DDBJ databases">
        <title>Evolution of Biomass-Degrading Anaerobic Consortia Revealed by Metagenomics.</title>
        <authorList>
            <person name="Peng X."/>
        </authorList>
    </citation>
    <scope>NUCLEOTIDE SEQUENCE</scope>
    <source>
        <strain evidence="2">SIG12</strain>
    </source>
</reference>
<dbReference type="Gene3D" id="1.25.40.10">
    <property type="entry name" value="Tetratricopeptide repeat domain"/>
    <property type="match status" value="1"/>
</dbReference>
<dbReference type="InterPro" id="IPR011990">
    <property type="entry name" value="TPR-like_helical_dom_sf"/>
</dbReference>
<evidence type="ECO:0000313" key="2">
    <source>
        <dbReference type="EMBL" id="MBE6504463.1"/>
    </source>
</evidence>
<dbReference type="NCBIfam" id="NF041770">
    <property type="entry name" value="CFI_box_CTERM"/>
    <property type="match status" value="1"/>
</dbReference>
<evidence type="ECO:0000256" key="1">
    <source>
        <dbReference type="PROSITE-ProRule" id="PRU00339"/>
    </source>
</evidence>
<accession>A0A8T3VGK3</accession>